<dbReference type="SUPFAM" id="SSF102114">
    <property type="entry name" value="Radical SAM enzymes"/>
    <property type="match status" value="1"/>
</dbReference>
<dbReference type="InterPro" id="IPR006638">
    <property type="entry name" value="Elp3/MiaA/NifB-like_rSAM"/>
</dbReference>
<dbReference type="RefSeq" id="WP_074890291.1">
    <property type="nucleotide sequence ID" value="NZ_FOXO01000024.1"/>
</dbReference>
<dbReference type="InterPro" id="IPR013785">
    <property type="entry name" value="Aldolase_TIM"/>
</dbReference>
<evidence type="ECO:0000256" key="3">
    <source>
        <dbReference type="ARBA" id="ARBA00023004"/>
    </source>
</evidence>
<name>A0A1I5WPY2_9FIRM</name>
<accession>A0A1I5WPY2</accession>
<organism evidence="6 7">
    <name type="scientific">Butyrivibrio proteoclasticus</name>
    <dbReference type="NCBI Taxonomy" id="43305"/>
    <lineage>
        <taxon>Bacteria</taxon>
        <taxon>Bacillati</taxon>
        <taxon>Bacillota</taxon>
        <taxon>Clostridia</taxon>
        <taxon>Lachnospirales</taxon>
        <taxon>Lachnospiraceae</taxon>
        <taxon>Butyrivibrio</taxon>
    </lineage>
</organism>
<dbReference type="PANTHER" id="PTHR43524">
    <property type="entry name" value="RADICAL SAM SUPERFAMILY PROTEIN"/>
    <property type="match status" value="1"/>
</dbReference>
<evidence type="ECO:0000256" key="1">
    <source>
        <dbReference type="ARBA" id="ARBA00022691"/>
    </source>
</evidence>
<keyword evidence="1" id="KW-0949">S-adenosyl-L-methionine</keyword>
<dbReference type="Gene3D" id="3.20.20.70">
    <property type="entry name" value="Aldolase class I"/>
    <property type="match status" value="1"/>
</dbReference>
<reference evidence="7" key="1">
    <citation type="submission" date="2016-10" db="EMBL/GenBank/DDBJ databases">
        <authorList>
            <person name="Varghese N."/>
            <person name="Submissions S."/>
        </authorList>
    </citation>
    <scope>NUCLEOTIDE SEQUENCE [LARGE SCALE GENOMIC DNA]</scope>
    <source>
        <strain evidence="7">P18</strain>
    </source>
</reference>
<dbReference type="GO" id="GO:0046872">
    <property type="term" value="F:metal ion binding"/>
    <property type="evidence" value="ECO:0007669"/>
    <property type="project" value="UniProtKB-KW"/>
</dbReference>
<dbReference type="CDD" id="cd21128">
    <property type="entry name" value="SPASM_rSAM"/>
    <property type="match status" value="1"/>
</dbReference>
<dbReference type="OrthoDB" id="9782387at2"/>
<dbReference type="SFLD" id="SFLDG01067">
    <property type="entry name" value="SPASM/twitch_domain_containing"/>
    <property type="match status" value="1"/>
</dbReference>
<evidence type="ECO:0000259" key="5">
    <source>
        <dbReference type="PROSITE" id="PS51918"/>
    </source>
</evidence>
<dbReference type="GO" id="GO:0051536">
    <property type="term" value="F:iron-sulfur cluster binding"/>
    <property type="evidence" value="ECO:0007669"/>
    <property type="project" value="UniProtKB-KW"/>
</dbReference>
<sequence>MTTFVEKVSHKAQRQAFSILIDRFLKHLDKSEDRTAIYLKLVDEAGKFWGEGADKEKLELVKKAFQDPNNRWVKFLNRVVDETDPHVAKMMMLNLGYEAFFRGTKMIRANREKYNCNIPWLILFDPTSACNMHCKGCWSGTYGPKHNLSFEDMDKIVTQGKELGVYLYMMTGGEPLVRKKDVLRLAEKHNDVEFSIFDNSTFIDEDFCKEVVRLGNITFQLSIEGTPETNDARRGIGHYDAVMKAMDLFKKYGIVYGTSICYTRNNIEAVTDPKFIEFIAEKGARFGFFFHYMPVGNNAVPELMPTVEQRRKMIEQIRYLRSDKCDIGFFPMDFQNDGEAVGGCIAGGRNYFHINSSGDAEPCVFIHFSNTNIHTHSILEMLKSPLFMEYHKGQPFNRNHLRPCPMLENPQVLREMVERSGAHGTNEESEEDVEHLCGKCDEYAKEWAPVADEIWAHQKHTKKKYENYIKEKRENGTLATFEAKPKTESEEGIKGA</sequence>
<evidence type="ECO:0000256" key="2">
    <source>
        <dbReference type="ARBA" id="ARBA00022723"/>
    </source>
</evidence>
<dbReference type="CDD" id="cd01335">
    <property type="entry name" value="Radical_SAM"/>
    <property type="match status" value="1"/>
</dbReference>
<dbReference type="SMART" id="SM00729">
    <property type="entry name" value="Elp3"/>
    <property type="match status" value="1"/>
</dbReference>
<dbReference type="GO" id="GO:0003824">
    <property type="term" value="F:catalytic activity"/>
    <property type="evidence" value="ECO:0007669"/>
    <property type="project" value="InterPro"/>
</dbReference>
<dbReference type="PANTHER" id="PTHR43524:SF1">
    <property type="entry name" value="RADICAL SAM SUPERFAMILY PROTEIN"/>
    <property type="match status" value="1"/>
</dbReference>
<dbReference type="InterPro" id="IPR007197">
    <property type="entry name" value="rSAM"/>
</dbReference>
<dbReference type="Proteomes" id="UP000182624">
    <property type="component" value="Unassembled WGS sequence"/>
</dbReference>
<protein>
    <submittedName>
        <fullName evidence="6">Radical SAM superfamily enzyme, MoaA/NifB/PqqE/SkfB family</fullName>
    </submittedName>
</protein>
<gene>
    <name evidence="6" type="ORF">SAMN04487928_12438</name>
</gene>
<keyword evidence="3" id="KW-0408">Iron</keyword>
<keyword evidence="2" id="KW-0479">Metal-binding</keyword>
<evidence type="ECO:0000313" key="7">
    <source>
        <dbReference type="Proteomes" id="UP000182624"/>
    </source>
</evidence>
<evidence type="ECO:0000313" key="6">
    <source>
        <dbReference type="EMBL" id="SFQ21865.1"/>
    </source>
</evidence>
<dbReference type="PROSITE" id="PS51918">
    <property type="entry name" value="RADICAL_SAM"/>
    <property type="match status" value="1"/>
</dbReference>
<keyword evidence="4" id="KW-0411">Iron-sulfur</keyword>
<feature type="domain" description="Radical SAM core" evidence="5">
    <location>
        <begin position="114"/>
        <end position="323"/>
    </location>
</feature>
<proteinExistence type="predicted"/>
<evidence type="ECO:0000256" key="4">
    <source>
        <dbReference type="ARBA" id="ARBA00023014"/>
    </source>
</evidence>
<dbReference type="EMBL" id="FOXO01000024">
    <property type="protein sequence ID" value="SFQ21865.1"/>
    <property type="molecule type" value="Genomic_DNA"/>
</dbReference>
<keyword evidence="7" id="KW-1185">Reference proteome</keyword>
<dbReference type="InterPro" id="IPR058240">
    <property type="entry name" value="rSAM_sf"/>
</dbReference>
<dbReference type="Pfam" id="PF04055">
    <property type="entry name" value="Radical_SAM"/>
    <property type="match status" value="1"/>
</dbReference>
<dbReference type="SFLD" id="SFLDS00029">
    <property type="entry name" value="Radical_SAM"/>
    <property type="match status" value="1"/>
</dbReference>
<dbReference type="AlphaFoldDB" id="A0A1I5WPY2"/>